<accession>A0A0K2UUT5</accession>
<organism evidence="1">
    <name type="scientific">Lepeophtheirus salmonis</name>
    <name type="common">Salmon louse</name>
    <name type="synonym">Caligus salmonis</name>
    <dbReference type="NCBI Taxonomy" id="72036"/>
    <lineage>
        <taxon>Eukaryota</taxon>
        <taxon>Metazoa</taxon>
        <taxon>Ecdysozoa</taxon>
        <taxon>Arthropoda</taxon>
        <taxon>Crustacea</taxon>
        <taxon>Multicrustacea</taxon>
        <taxon>Hexanauplia</taxon>
        <taxon>Copepoda</taxon>
        <taxon>Siphonostomatoida</taxon>
        <taxon>Caligidae</taxon>
        <taxon>Lepeophtheirus</taxon>
    </lineage>
</organism>
<dbReference type="AlphaFoldDB" id="A0A0K2UUT5"/>
<protein>
    <submittedName>
        <fullName evidence="1">Uncharacterized protein</fullName>
    </submittedName>
</protein>
<reference evidence="1" key="1">
    <citation type="submission" date="2014-05" db="EMBL/GenBank/DDBJ databases">
        <authorList>
            <person name="Chronopoulou M."/>
        </authorList>
    </citation>
    <scope>NUCLEOTIDE SEQUENCE</scope>
    <source>
        <tissue evidence="1">Whole organism</tissue>
    </source>
</reference>
<sequence length="42" mass="4934">MKCKERNKETYHPSSTSLPLKLLPKSTQFRLLIFLEKTLSLI</sequence>
<proteinExistence type="predicted"/>
<evidence type="ECO:0000313" key="1">
    <source>
        <dbReference type="EMBL" id="CDW41994.1"/>
    </source>
</evidence>
<name>A0A0K2UUT5_LEPSM</name>
<dbReference type="EMBL" id="HACA01024633">
    <property type="protein sequence ID" value="CDW41994.1"/>
    <property type="molecule type" value="Transcribed_RNA"/>
</dbReference>